<dbReference type="EMBL" id="BSOW01000003">
    <property type="protein sequence ID" value="GLR84420.1"/>
    <property type="molecule type" value="Genomic_DNA"/>
</dbReference>
<keyword evidence="5" id="KW-1185">Reference proteome</keyword>
<evidence type="ECO:0000259" key="3">
    <source>
        <dbReference type="PROSITE" id="PS50110"/>
    </source>
</evidence>
<gene>
    <name evidence="4" type="ORF">GCM10007857_11300</name>
</gene>
<feature type="domain" description="Response regulatory" evidence="3">
    <location>
        <begin position="9"/>
        <end position="123"/>
    </location>
</feature>
<dbReference type="PROSITE" id="PS50110">
    <property type="entry name" value="RESPONSE_REGULATORY"/>
    <property type="match status" value="1"/>
</dbReference>
<name>A0ABQ6ASK2_9BRAD</name>
<dbReference type="InterPro" id="IPR001789">
    <property type="entry name" value="Sig_transdc_resp-reg_receiver"/>
</dbReference>
<dbReference type="SUPFAM" id="SSF52172">
    <property type="entry name" value="CheY-like"/>
    <property type="match status" value="1"/>
</dbReference>
<reference evidence="5" key="1">
    <citation type="journal article" date="2019" name="Int. J. Syst. Evol. Microbiol.">
        <title>The Global Catalogue of Microorganisms (GCM) 10K type strain sequencing project: providing services to taxonomists for standard genome sequencing and annotation.</title>
        <authorList>
            <consortium name="The Broad Institute Genomics Platform"/>
            <consortium name="The Broad Institute Genome Sequencing Center for Infectious Disease"/>
            <person name="Wu L."/>
            <person name="Ma J."/>
        </authorList>
    </citation>
    <scope>NUCLEOTIDE SEQUENCE [LARGE SCALE GENOMIC DNA]</scope>
    <source>
        <strain evidence="5">NBRC 102520</strain>
    </source>
</reference>
<accession>A0ABQ6ASK2</accession>
<dbReference type="SMART" id="SM00448">
    <property type="entry name" value="REC"/>
    <property type="match status" value="1"/>
</dbReference>
<dbReference type="Proteomes" id="UP001156905">
    <property type="component" value="Unassembled WGS sequence"/>
</dbReference>
<dbReference type="InterPro" id="IPR050595">
    <property type="entry name" value="Bact_response_regulator"/>
</dbReference>
<dbReference type="Gene3D" id="3.40.50.2300">
    <property type="match status" value="1"/>
</dbReference>
<dbReference type="Pfam" id="PF00072">
    <property type="entry name" value="Response_reg"/>
    <property type="match status" value="1"/>
</dbReference>
<keyword evidence="1 2" id="KW-0597">Phosphoprotein</keyword>
<evidence type="ECO:0000256" key="2">
    <source>
        <dbReference type="PROSITE-ProRule" id="PRU00169"/>
    </source>
</evidence>
<proteinExistence type="predicted"/>
<organism evidence="4 5">
    <name type="scientific">Bradyrhizobium iriomotense</name>
    <dbReference type="NCBI Taxonomy" id="441950"/>
    <lineage>
        <taxon>Bacteria</taxon>
        <taxon>Pseudomonadati</taxon>
        <taxon>Pseudomonadota</taxon>
        <taxon>Alphaproteobacteria</taxon>
        <taxon>Hyphomicrobiales</taxon>
        <taxon>Nitrobacteraceae</taxon>
        <taxon>Bradyrhizobium</taxon>
    </lineage>
</organism>
<comment type="caution">
    <text evidence="4">The sequence shown here is derived from an EMBL/GenBank/DDBJ whole genome shotgun (WGS) entry which is preliminary data.</text>
</comment>
<dbReference type="PANTHER" id="PTHR44591:SF25">
    <property type="entry name" value="CHEMOTAXIS TWO-COMPONENT RESPONSE REGULATOR"/>
    <property type="match status" value="1"/>
</dbReference>
<evidence type="ECO:0000313" key="4">
    <source>
        <dbReference type="EMBL" id="GLR84420.1"/>
    </source>
</evidence>
<dbReference type="RefSeq" id="WP_284262077.1">
    <property type="nucleotide sequence ID" value="NZ_BSOW01000003.1"/>
</dbReference>
<protein>
    <submittedName>
        <fullName evidence="4">Response regulator</fullName>
    </submittedName>
</protein>
<evidence type="ECO:0000313" key="5">
    <source>
        <dbReference type="Proteomes" id="UP001156905"/>
    </source>
</evidence>
<dbReference type="PANTHER" id="PTHR44591">
    <property type="entry name" value="STRESS RESPONSE REGULATOR PROTEIN 1"/>
    <property type="match status" value="1"/>
</dbReference>
<evidence type="ECO:0000256" key="1">
    <source>
        <dbReference type="ARBA" id="ARBA00022553"/>
    </source>
</evidence>
<sequence>MQIQHAGRLVAIVDDDNSVRTAVGGLLRSIGVSAEVFASAEEFLRSAKMDQIGCLVVDANMPKMSGLDLHQTLLGQGNSIPTIVITAYPSDHVRARAQQTGVHCLLTKPFNEDELLSAIRNALASAGR</sequence>
<dbReference type="InterPro" id="IPR011006">
    <property type="entry name" value="CheY-like_superfamily"/>
</dbReference>
<feature type="modified residue" description="4-aspartylphosphate" evidence="2">
    <location>
        <position position="58"/>
    </location>
</feature>